<sequence>MEQTLLETMLRHMKNTEVIGDSQHSFTKGKLCLTNLVAFYDEVIVLVGKRRAADVIYLDLRKAFDTVLHDILVSKLERHGFDGWTTWWIRNWLDGRTQRVVVNGSMSKWRTVTSGVPQGSVLGPALFNIFVGNMDSGIECIFSKFADNTKLCGVVDTLEGRDAIQRDLDRLERLGEEWTESSPEEKDLGVLIDEKLNMSQQCALAAQKASCVLGCIKTSVTNRSREVILPLYSALVRPHLEYCIQLWGPQYRRDMELLERVQRRATKLIGGMEHLSYEDRLRELELFSLEKRRLPGDLIAAYQYLKGAYRKDGEGLFIMECSDRTRGSGFKPKEGRFRLDVRNKFFTVRVVRQWNRLPREVVEAPSLEVFKTRLDEALGNMV</sequence>
<dbReference type="PANTHER" id="PTHR33332">
    <property type="entry name" value="REVERSE TRANSCRIPTASE DOMAIN-CONTAINING PROTEIN"/>
    <property type="match status" value="1"/>
</dbReference>
<evidence type="ECO:0000313" key="2">
    <source>
        <dbReference type="EMBL" id="GAB0199238.1"/>
    </source>
</evidence>
<keyword evidence="3" id="KW-1185">Reference proteome</keyword>
<dbReference type="InterPro" id="IPR043502">
    <property type="entry name" value="DNA/RNA_pol_sf"/>
</dbReference>
<dbReference type="Proteomes" id="UP001623348">
    <property type="component" value="Unassembled WGS sequence"/>
</dbReference>
<dbReference type="AlphaFoldDB" id="A0ABC9XNF2"/>
<dbReference type="Pfam" id="PF00078">
    <property type="entry name" value="RVT_1"/>
    <property type="match status" value="1"/>
</dbReference>
<reference evidence="2 3" key="1">
    <citation type="submission" date="2024-06" db="EMBL/GenBank/DDBJ databases">
        <title>The draft genome of Grus japonensis, version 3.</title>
        <authorList>
            <person name="Nabeshima K."/>
            <person name="Suzuki S."/>
            <person name="Onuma M."/>
        </authorList>
    </citation>
    <scope>NUCLEOTIDE SEQUENCE [LARGE SCALE GENOMIC DNA]</scope>
    <source>
        <strain evidence="2 3">451A</strain>
    </source>
</reference>
<comment type="caution">
    <text evidence="2">The sequence shown here is derived from an EMBL/GenBank/DDBJ whole genome shotgun (WGS) entry which is preliminary data.</text>
</comment>
<dbReference type="EMBL" id="BAAFJT010000022">
    <property type="protein sequence ID" value="GAB0199238.1"/>
    <property type="molecule type" value="Genomic_DNA"/>
</dbReference>
<organism evidence="2 3">
    <name type="scientific">Grus japonensis</name>
    <name type="common">Japanese crane</name>
    <name type="synonym">Red-crowned crane</name>
    <dbReference type="NCBI Taxonomy" id="30415"/>
    <lineage>
        <taxon>Eukaryota</taxon>
        <taxon>Metazoa</taxon>
        <taxon>Chordata</taxon>
        <taxon>Craniata</taxon>
        <taxon>Vertebrata</taxon>
        <taxon>Euteleostomi</taxon>
        <taxon>Archelosauria</taxon>
        <taxon>Archosauria</taxon>
        <taxon>Dinosauria</taxon>
        <taxon>Saurischia</taxon>
        <taxon>Theropoda</taxon>
        <taxon>Coelurosauria</taxon>
        <taxon>Aves</taxon>
        <taxon>Neognathae</taxon>
        <taxon>Neoaves</taxon>
        <taxon>Gruiformes</taxon>
        <taxon>Gruidae</taxon>
        <taxon>Grus</taxon>
    </lineage>
</organism>
<dbReference type="InterPro" id="IPR000477">
    <property type="entry name" value="RT_dom"/>
</dbReference>
<proteinExistence type="predicted"/>
<accession>A0ABC9XNF2</accession>
<evidence type="ECO:0000259" key="1">
    <source>
        <dbReference type="PROSITE" id="PS50878"/>
    </source>
</evidence>
<name>A0ABC9XNF2_GRUJA</name>
<dbReference type="SUPFAM" id="SSF56672">
    <property type="entry name" value="DNA/RNA polymerases"/>
    <property type="match status" value="1"/>
</dbReference>
<dbReference type="PROSITE" id="PS50878">
    <property type="entry name" value="RT_POL"/>
    <property type="match status" value="1"/>
</dbReference>
<feature type="domain" description="Reverse transcriptase" evidence="1">
    <location>
        <begin position="1"/>
        <end position="236"/>
    </location>
</feature>
<gene>
    <name evidence="2" type="ORF">GRJ2_002389200</name>
</gene>
<protein>
    <submittedName>
        <fullName evidence="2">Triadin</fullName>
    </submittedName>
</protein>
<evidence type="ECO:0000313" key="3">
    <source>
        <dbReference type="Proteomes" id="UP001623348"/>
    </source>
</evidence>